<sequence length="196" mass="22059">MSMNRVSAFTRRHGRYNPVTIFLVICRMPCVSTLLNHTYSHEWHDTPTISILLLRGKPGRSVDRIRTIHTGGINRQGTSAGIRSNKKRHINCASSARIADIMGVNEDQVRRQSRGINTTMKGRSHQPSKRNGAITGRLPLQGRSFFLARAALVPPTSLYKRLFPAIDEWHDRIAAKELRPDNNNPIQPTVTSNAFV</sequence>
<name>A0A168RRR7_ABSGL</name>
<evidence type="ECO:0000313" key="2">
    <source>
        <dbReference type="Proteomes" id="UP000078561"/>
    </source>
</evidence>
<dbReference type="AlphaFoldDB" id="A0A168RRR7"/>
<reference evidence="1" key="1">
    <citation type="submission" date="2016-04" db="EMBL/GenBank/DDBJ databases">
        <authorList>
            <person name="Evans L.H."/>
            <person name="Alamgir A."/>
            <person name="Owens N."/>
            <person name="Weber N.D."/>
            <person name="Virtaneva K."/>
            <person name="Barbian K."/>
            <person name="Babar A."/>
            <person name="Rosenke K."/>
        </authorList>
    </citation>
    <scope>NUCLEOTIDE SEQUENCE [LARGE SCALE GENOMIC DNA]</scope>
    <source>
        <strain evidence="1">CBS 101.48</strain>
    </source>
</reference>
<keyword evidence="2" id="KW-1185">Reference proteome</keyword>
<dbReference type="InParanoid" id="A0A168RRR7"/>
<dbReference type="EMBL" id="LT554731">
    <property type="protein sequence ID" value="SAM07299.1"/>
    <property type="molecule type" value="Genomic_DNA"/>
</dbReference>
<gene>
    <name evidence="1" type="primary">ABSGL_12938.1 scaffold 13518</name>
</gene>
<dbReference type="Gene3D" id="1.10.443.20">
    <property type="entry name" value="Centromere DNA-binding protein complex CBF3 subunit, domain 2"/>
    <property type="match status" value="1"/>
</dbReference>
<dbReference type="Proteomes" id="UP000078561">
    <property type="component" value="Unassembled WGS sequence"/>
</dbReference>
<accession>A0A168RRR7</accession>
<proteinExistence type="predicted"/>
<evidence type="ECO:0008006" key="3">
    <source>
        <dbReference type="Google" id="ProtNLM"/>
    </source>
</evidence>
<evidence type="ECO:0000313" key="1">
    <source>
        <dbReference type="EMBL" id="SAM07299.1"/>
    </source>
</evidence>
<protein>
    <recommendedName>
        <fullName evidence="3">Ndc10 domain-containing protein</fullName>
    </recommendedName>
</protein>
<dbReference type="OrthoDB" id="2204095at2759"/>
<organism evidence="1">
    <name type="scientific">Absidia glauca</name>
    <name type="common">Pin mould</name>
    <dbReference type="NCBI Taxonomy" id="4829"/>
    <lineage>
        <taxon>Eukaryota</taxon>
        <taxon>Fungi</taxon>
        <taxon>Fungi incertae sedis</taxon>
        <taxon>Mucoromycota</taxon>
        <taxon>Mucoromycotina</taxon>
        <taxon>Mucoromycetes</taxon>
        <taxon>Mucorales</taxon>
        <taxon>Cunninghamellaceae</taxon>
        <taxon>Absidia</taxon>
    </lineage>
</organism>
<dbReference type="GO" id="GO:0003677">
    <property type="term" value="F:DNA binding"/>
    <property type="evidence" value="ECO:0007669"/>
    <property type="project" value="InterPro"/>
</dbReference>
<dbReference type="InterPro" id="IPR038279">
    <property type="entry name" value="Ndc10_dom2_sf"/>
</dbReference>